<dbReference type="SUPFAM" id="SSF160515">
    <property type="entry name" value="YueI-like"/>
    <property type="match status" value="1"/>
</dbReference>
<organism evidence="2 3">
    <name type="scientific">Secundilactobacillus silagei JCM 19001</name>
    <dbReference type="NCBI Taxonomy" id="1302250"/>
    <lineage>
        <taxon>Bacteria</taxon>
        <taxon>Bacillati</taxon>
        <taxon>Bacillota</taxon>
        <taxon>Bacilli</taxon>
        <taxon>Lactobacillales</taxon>
        <taxon>Lactobacillaceae</taxon>
        <taxon>Secundilactobacillus</taxon>
    </lineage>
</organism>
<dbReference type="Gene3D" id="3.30.1330.30">
    <property type="match status" value="1"/>
</dbReference>
<evidence type="ECO:0000256" key="1">
    <source>
        <dbReference type="SAM" id="MobiDB-lite"/>
    </source>
</evidence>
<name>A0A1Z5IH36_9LACO</name>
<dbReference type="AlphaFoldDB" id="A0A1Z5IH36"/>
<dbReference type="OrthoDB" id="95278at2"/>
<dbReference type="InterPro" id="IPR029064">
    <property type="entry name" value="Ribosomal_eL30-like_sf"/>
</dbReference>
<dbReference type="STRING" id="1302250.GCA_001313225_00566"/>
<keyword evidence="3" id="KW-1185">Reference proteome</keyword>
<dbReference type="EMBL" id="BCMG01000004">
    <property type="protein sequence ID" value="GAX01063.1"/>
    <property type="molecule type" value="Genomic_DNA"/>
</dbReference>
<dbReference type="Proteomes" id="UP000198402">
    <property type="component" value="Unassembled WGS sequence"/>
</dbReference>
<evidence type="ECO:0008006" key="4">
    <source>
        <dbReference type="Google" id="ProtNLM"/>
    </source>
</evidence>
<dbReference type="PIRSF" id="PIRSF034303">
    <property type="entry name" value="DUF1694"/>
    <property type="match status" value="1"/>
</dbReference>
<dbReference type="InterPro" id="IPR012543">
    <property type="entry name" value="DUF1694"/>
</dbReference>
<protein>
    <recommendedName>
        <fullName evidence="4">DUF1694 domain-containing protein</fullName>
    </recommendedName>
</protein>
<feature type="region of interest" description="Disordered" evidence="1">
    <location>
        <begin position="1"/>
        <end position="22"/>
    </location>
</feature>
<proteinExistence type="predicted"/>
<dbReference type="RefSeq" id="WP_089136541.1">
    <property type="nucleotide sequence ID" value="NZ_BCMG01000004.1"/>
</dbReference>
<dbReference type="Pfam" id="PF07997">
    <property type="entry name" value="DUF1694"/>
    <property type="match status" value="1"/>
</dbReference>
<gene>
    <name evidence="2" type="ORF">IWT126_01088</name>
</gene>
<reference evidence="2 3" key="1">
    <citation type="submission" date="2015-11" db="EMBL/GenBank/DDBJ databases">
        <title>Draft genome sequences of new species of the genus Lactobacillus isolated from orchardgrass silage.</title>
        <authorList>
            <person name="Tohno M."/>
            <person name="Tanizawa Y."/>
            <person name="Arita M."/>
        </authorList>
    </citation>
    <scope>NUCLEOTIDE SEQUENCE [LARGE SCALE GENOMIC DNA]</scope>
    <source>
        <strain evidence="2 3">IWT126</strain>
    </source>
</reference>
<accession>A0A1Z5IH36</accession>
<sequence>MPDKDQMTSHLDNAMYGPPKLHPDEQRTYLGTFRERVDLLMSIKQLQHAEYQTEFQTELKAHPDYQVIFNGHTGMEALKPYIQIAGQLQRAFTIVQDDFYGGKPTDSGLVVISKTAINQYPIKVEDRADKQPAPTQPTAKEQPTFWTKMKHHLGL</sequence>
<evidence type="ECO:0000313" key="2">
    <source>
        <dbReference type="EMBL" id="GAX01063.1"/>
    </source>
</evidence>
<comment type="caution">
    <text evidence="2">The sequence shown here is derived from an EMBL/GenBank/DDBJ whole genome shotgun (WGS) entry which is preliminary data.</text>
</comment>
<evidence type="ECO:0000313" key="3">
    <source>
        <dbReference type="Proteomes" id="UP000198402"/>
    </source>
</evidence>